<gene>
    <name evidence="1" type="ORF">B0A48_17286</name>
</gene>
<keyword evidence="2" id="KW-1185">Reference proteome</keyword>
<evidence type="ECO:0000313" key="1">
    <source>
        <dbReference type="EMBL" id="OQN96646.1"/>
    </source>
</evidence>
<dbReference type="InParanoid" id="A0A1V8SBX2"/>
<dbReference type="EMBL" id="NAJO01000063">
    <property type="protein sequence ID" value="OQN96646.1"/>
    <property type="molecule type" value="Genomic_DNA"/>
</dbReference>
<comment type="caution">
    <text evidence="1">The sequence shown here is derived from an EMBL/GenBank/DDBJ whole genome shotgun (WGS) entry which is preliminary data.</text>
</comment>
<protein>
    <submittedName>
        <fullName evidence="1">Uncharacterized protein</fullName>
    </submittedName>
</protein>
<dbReference type="AlphaFoldDB" id="A0A1V8SBX2"/>
<organism evidence="1 2">
    <name type="scientific">Cryoendolithus antarcticus</name>
    <dbReference type="NCBI Taxonomy" id="1507870"/>
    <lineage>
        <taxon>Eukaryota</taxon>
        <taxon>Fungi</taxon>
        <taxon>Dikarya</taxon>
        <taxon>Ascomycota</taxon>
        <taxon>Pezizomycotina</taxon>
        <taxon>Dothideomycetes</taxon>
        <taxon>Dothideomycetidae</taxon>
        <taxon>Cladosporiales</taxon>
        <taxon>Cladosporiaceae</taxon>
        <taxon>Cryoendolithus</taxon>
    </lineage>
</organism>
<evidence type="ECO:0000313" key="2">
    <source>
        <dbReference type="Proteomes" id="UP000192596"/>
    </source>
</evidence>
<reference evidence="2" key="1">
    <citation type="submission" date="2017-03" db="EMBL/GenBank/DDBJ databases">
        <title>Genomes of endolithic fungi from Antarctica.</title>
        <authorList>
            <person name="Coleine C."/>
            <person name="Masonjones S."/>
            <person name="Stajich J.E."/>
        </authorList>
    </citation>
    <scope>NUCLEOTIDE SEQUENCE [LARGE SCALE GENOMIC DNA]</scope>
    <source>
        <strain evidence="2">CCFEE 5527</strain>
    </source>
</reference>
<accession>A0A1V8SBX2</accession>
<name>A0A1V8SBX2_9PEZI</name>
<sequence length="338" mass="38920">MRFVLKPLGYTISMHNTTPCETIADSGPPVLQASRWTDVVMNRKSTLQPSTAMRKVFHIEELREIIFESIDLWDLISMKHSCQVFYNCLDASIPVARRFFVSPDPKQRIRTLVKVELANDYGRTFRALIREHELSEILAANPGLAYEKKPFVVKNPFLCASYRFIAGQGVIERHPDTSHARLPPWWEIEPEIPEPIYFDMYLTQPPVTEVRLELNDCPHMRTSSHHEPHITLLNDNGVTIGDLIRRIQANVSPCTAEKWHPCDPASSRLGRITIPELNAIDLEDLLYIEHAGSEIHWAETTHIEYPYFLEETEELQLLPVVMTLINQMVWIEGSHDTC</sequence>
<proteinExistence type="predicted"/>
<dbReference type="Proteomes" id="UP000192596">
    <property type="component" value="Unassembled WGS sequence"/>
</dbReference>